<evidence type="ECO:0000313" key="2">
    <source>
        <dbReference type="Proteomes" id="UP000703269"/>
    </source>
</evidence>
<organism evidence="1 2">
    <name type="scientific">Phanerochaete sordida</name>
    <dbReference type="NCBI Taxonomy" id="48140"/>
    <lineage>
        <taxon>Eukaryota</taxon>
        <taxon>Fungi</taxon>
        <taxon>Dikarya</taxon>
        <taxon>Basidiomycota</taxon>
        <taxon>Agaricomycotina</taxon>
        <taxon>Agaricomycetes</taxon>
        <taxon>Polyporales</taxon>
        <taxon>Phanerochaetaceae</taxon>
        <taxon>Phanerochaete</taxon>
    </lineage>
</organism>
<reference evidence="1 2" key="1">
    <citation type="submission" date="2021-08" db="EMBL/GenBank/DDBJ databases">
        <title>Draft Genome Sequence of Phanerochaete sordida strain YK-624.</title>
        <authorList>
            <person name="Mori T."/>
            <person name="Dohra H."/>
            <person name="Suzuki T."/>
            <person name="Kawagishi H."/>
            <person name="Hirai H."/>
        </authorList>
    </citation>
    <scope>NUCLEOTIDE SEQUENCE [LARGE SCALE GENOMIC DNA]</scope>
    <source>
        <strain evidence="1 2">YK-624</strain>
    </source>
</reference>
<gene>
    <name evidence="1" type="ORF">PsYK624_136960</name>
</gene>
<dbReference type="OrthoDB" id="2757320at2759"/>
<dbReference type="AlphaFoldDB" id="A0A9P3GLG0"/>
<comment type="caution">
    <text evidence="1">The sequence shown here is derived from an EMBL/GenBank/DDBJ whole genome shotgun (WGS) entry which is preliminary data.</text>
</comment>
<sequence>MHRCLRIAEVVQVIADGIHLYSDLVSMGLTCRAFFDPAMDRLWRYLPAPEPLIRLLPEHVRGSEPADELKIMKQPSREDWKRFEQYARRVWELDYRLVIDDDGNTCLDIDWTSILRHYPGEQLLPNLRTLATDQIFLPSFSPLVIRSPLRHLVFECMEGDDQLPIAPHLHKCATTLQILSILAPTPEDENVSDEMSDAISRLEALTSLYTDKLFASTIEHLSHLSCLTELSFTLHNTSVFKVQRLPFSKLEDLHVRTHEKDPKSLVAFLRRVESPNLHQLTVSYDVKDDHVLPGRLLRANQYPTAVHVGAVLAAAATFPGLHNIAYEGSSGISRPPPLGSLCAASVLRPLAVLPSLEEIKLACIPFILMPNDVEFLAQTWPRLRSLSLGSEVRGAHASVQVHDLLPFARCPDLKSLGLPLLVLKDSPGATERPAFGELESSLETLYIGNVATVEYSPDVAAFLACAFPDAWLYAYDNHSDAFSALLMTKKTMVDMMKKELALRGGA</sequence>
<dbReference type="EMBL" id="BPQB01000072">
    <property type="protein sequence ID" value="GJE97475.1"/>
    <property type="molecule type" value="Genomic_DNA"/>
</dbReference>
<keyword evidence="2" id="KW-1185">Reference proteome</keyword>
<protein>
    <recommendedName>
        <fullName evidence="3">F-box domain-containing protein</fullName>
    </recommendedName>
</protein>
<evidence type="ECO:0000313" key="1">
    <source>
        <dbReference type="EMBL" id="GJE97475.1"/>
    </source>
</evidence>
<dbReference type="SUPFAM" id="SSF52047">
    <property type="entry name" value="RNI-like"/>
    <property type="match status" value="1"/>
</dbReference>
<evidence type="ECO:0008006" key="3">
    <source>
        <dbReference type="Google" id="ProtNLM"/>
    </source>
</evidence>
<dbReference type="InterPro" id="IPR032675">
    <property type="entry name" value="LRR_dom_sf"/>
</dbReference>
<name>A0A9P3GLG0_9APHY</name>
<accession>A0A9P3GLG0</accession>
<proteinExistence type="predicted"/>
<dbReference type="Gene3D" id="3.80.10.10">
    <property type="entry name" value="Ribonuclease Inhibitor"/>
    <property type="match status" value="1"/>
</dbReference>
<dbReference type="Proteomes" id="UP000703269">
    <property type="component" value="Unassembled WGS sequence"/>
</dbReference>